<gene>
    <name evidence="4" type="ORF">GNC09_002912</name>
</gene>
<feature type="signal peptide" evidence="3">
    <location>
        <begin position="1"/>
        <end position="21"/>
    </location>
</feature>
<reference evidence="4" key="1">
    <citation type="journal article" date="2018" name="Genome Biol.">
        <title>SKESA: strategic k-mer extension for scrupulous assemblies.</title>
        <authorList>
            <person name="Souvorov A."/>
            <person name="Agarwala R."/>
            <person name="Lipman D.J."/>
        </authorList>
    </citation>
    <scope>NUCLEOTIDE SEQUENCE</scope>
    <source>
        <strain evidence="4">1363-65</strain>
    </source>
</reference>
<keyword evidence="2" id="KW-0812">Transmembrane</keyword>
<evidence type="ECO:0000256" key="1">
    <source>
        <dbReference type="SAM" id="MobiDB-lite"/>
    </source>
</evidence>
<proteinExistence type="predicted"/>
<dbReference type="AlphaFoldDB" id="A0A737ER79"/>
<sequence length="115" mass="12407">MKRKKLLSACVAMALSGQTWAADVSSVDTLDEMKKSSRITCPTDLHKLSAEQLKQLPPECRQDDNQDGGYWLAGGVAIAGVTATILAYNHDNDSHHHHNDNPPVPPTPPVPPDDG</sequence>
<reference evidence="4" key="2">
    <citation type="submission" date="2018-07" db="EMBL/GenBank/DDBJ databases">
        <authorList>
            <consortium name="NCBI Pathogen Detection Project"/>
        </authorList>
    </citation>
    <scope>NUCLEOTIDE SEQUENCE</scope>
    <source>
        <strain evidence="4">1363-65</strain>
    </source>
</reference>
<keyword evidence="3" id="KW-0732">Signal</keyword>
<feature type="region of interest" description="Disordered" evidence="1">
    <location>
        <begin position="89"/>
        <end position="115"/>
    </location>
</feature>
<organism evidence="4">
    <name type="scientific">Salmonella enterica subsp. indica serovar 45:a:e,n,x</name>
    <dbReference type="NCBI Taxonomy" id="1307500"/>
    <lineage>
        <taxon>Bacteria</taxon>
        <taxon>Pseudomonadati</taxon>
        <taxon>Pseudomonadota</taxon>
        <taxon>Gammaproteobacteria</taxon>
        <taxon>Enterobacterales</taxon>
        <taxon>Enterobacteriaceae</taxon>
        <taxon>Salmonella</taxon>
    </lineage>
</organism>
<dbReference type="EMBL" id="DAATDB010000018">
    <property type="protein sequence ID" value="HAE8102876.1"/>
    <property type="molecule type" value="Genomic_DNA"/>
</dbReference>
<feature type="chain" id="PRO_5027631536" evidence="3">
    <location>
        <begin position="22"/>
        <end position="115"/>
    </location>
</feature>
<protein>
    <submittedName>
        <fullName evidence="4">Surface-exposed virulence protein BigA</fullName>
    </submittedName>
</protein>
<evidence type="ECO:0000256" key="3">
    <source>
        <dbReference type="SAM" id="SignalP"/>
    </source>
</evidence>
<feature type="non-terminal residue" evidence="4">
    <location>
        <position position="115"/>
    </location>
</feature>
<evidence type="ECO:0000256" key="2">
    <source>
        <dbReference type="SAM" id="Phobius"/>
    </source>
</evidence>
<comment type="caution">
    <text evidence="4">The sequence shown here is derived from an EMBL/GenBank/DDBJ whole genome shotgun (WGS) entry which is preliminary data.</text>
</comment>
<keyword evidence="2" id="KW-0472">Membrane</keyword>
<accession>A0A737ER79</accession>
<keyword evidence="2" id="KW-1133">Transmembrane helix</keyword>
<feature type="compositionally biased region" description="Pro residues" evidence="1">
    <location>
        <begin position="102"/>
        <end position="115"/>
    </location>
</feature>
<feature type="transmembrane region" description="Helical" evidence="2">
    <location>
        <begin position="68"/>
        <end position="88"/>
    </location>
</feature>
<evidence type="ECO:0000313" key="4">
    <source>
        <dbReference type="EMBL" id="HAE8102876.1"/>
    </source>
</evidence>
<name>A0A737ER79_SALER</name>